<sequence length="216" mass="25251">MIRINATSDLITIYKDNTFNNVEYVEISRKNDLCCTEHINIILRCKNIKAIDIACHEDILPETLHKLATLQQIQYLNVQIYKNPGYKNVHLFHHNKNLLIDLFGIHKPSSNKIVNRIKYIFETNNIKRLAVLYMNVTLFNILDDLPTTLTNLQIIYGQHRHTNLTDAMSFTFLQNIPASIKSINIYITNHEYRDLLQLDKIKLPYGCTLNTELSMY</sequence>
<dbReference type="EMBL" id="MK072199">
    <property type="protein sequence ID" value="AYV79892.1"/>
    <property type="molecule type" value="Genomic_DNA"/>
</dbReference>
<evidence type="ECO:0000313" key="1">
    <source>
        <dbReference type="EMBL" id="AYV79892.1"/>
    </source>
</evidence>
<protein>
    <submittedName>
        <fullName evidence="1">Uncharacterized protein</fullName>
    </submittedName>
</protein>
<name>A0A3G4ZYB0_9VIRU</name>
<reference evidence="1" key="1">
    <citation type="submission" date="2018-10" db="EMBL/GenBank/DDBJ databases">
        <title>Hidden diversity of soil giant viruses.</title>
        <authorList>
            <person name="Schulz F."/>
            <person name="Alteio L."/>
            <person name="Goudeau D."/>
            <person name="Ryan E.M."/>
            <person name="Malmstrom R.R."/>
            <person name="Blanchard J."/>
            <person name="Woyke T."/>
        </authorList>
    </citation>
    <scope>NUCLEOTIDE SEQUENCE</scope>
    <source>
        <strain evidence="1">GAV1</strain>
    </source>
</reference>
<proteinExistence type="predicted"/>
<accession>A0A3G4ZYB0</accession>
<gene>
    <name evidence="1" type="ORF">Gaeavirus1_29</name>
</gene>
<organism evidence="1">
    <name type="scientific">Gaeavirus sp</name>
    <dbReference type="NCBI Taxonomy" id="2487767"/>
    <lineage>
        <taxon>Viruses</taxon>
        <taxon>Varidnaviria</taxon>
        <taxon>Bamfordvirae</taxon>
        <taxon>Nucleocytoviricota</taxon>
        <taxon>Megaviricetes</taxon>
        <taxon>Imitervirales</taxon>
        <taxon>Mimiviridae</taxon>
        <taxon>Klosneuvirinae</taxon>
    </lineage>
</organism>